<evidence type="ECO:0000259" key="1">
    <source>
        <dbReference type="Pfam" id="PF06527"/>
    </source>
</evidence>
<sequence>MNIDYDGFFFEQTDVNERAVSTLYCLKPVGVGTARVEALSSYITRISRMHCVKTGSLLSRIIYPLFDKEYLNNGGGRRFYTSSHLINGVTNISSEFTDILEQLTKRSDLAELTLRKFSNVLPTRGLLKSQKSWCPVCFEEMRQQQTIIYEPLIWMLQPVSVCTKHQVKLHQTCPVCNKYSLILENNSNPGYCSKCLSWLGMKSESQHQDFAGNWEEFKAVSIEKLFSLDLNRLRLTRGNIQWTLGRLVYLYSQDKIAAFAEWVEIPKSTFWGWHSGKNLPTFDDVLRICNKCDLSLVQFYSGIWGLKPNKMVISAKRSKKENVVITQKPIPELGKAFKLLLTDRTNMRFNVTYVAEKLQCNKKTLYKYYGTLCILQAKNSKYYQSNRKALRILKLNGEISKACGEIYGSGQYPSIQKVEKKLGRPAVLRERATREFYQSSLAILLKSGIN</sequence>
<dbReference type="STRING" id="624147.SAMN04487970_10565"/>
<proteinExistence type="predicted"/>
<keyword evidence="3" id="KW-1185">Reference proteome</keyword>
<dbReference type="Proteomes" id="UP000198601">
    <property type="component" value="Unassembled WGS sequence"/>
</dbReference>
<dbReference type="EMBL" id="FMTT01000056">
    <property type="protein sequence ID" value="SCW81927.1"/>
    <property type="molecule type" value="Genomic_DNA"/>
</dbReference>
<dbReference type="RefSeq" id="WP_090676192.1">
    <property type="nucleotide sequence ID" value="NZ_FMTT01000056.1"/>
</dbReference>
<dbReference type="AlphaFoldDB" id="A0A1G4TKZ8"/>
<organism evidence="2 3">
    <name type="scientific">Paenibacillus tianmuensis</name>
    <dbReference type="NCBI Taxonomy" id="624147"/>
    <lineage>
        <taxon>Bacteria</taxon>
        <taxon>Bacillati</taxon>
        <taxon>Bacillota</taxon>
        <taxon>Bacilli</taxon>
        <taxon>Bacillales</taxon>
        <taxon>Paenibacillaceae</taxon>
        <taxon>Paenibacillus</taxon>
    </lineage>
</organism>
<gene>
    <name evidence="2" type="ORF">SAMN04487970_10565</name>
</gene>
<dbReference type="InterPro" id="IPR009492">
    <property type="entry name" value="TniQ"/>
</dbReference>
<dbReference type="Pfam" id="PF06527">
    <property type="entry name" value="TniQ"/>
    <property type="match status" value="1"/>
</dbReference>
<feature type="domain" description="TniQ" evidence="1">
    <location>
        <begin position="29"/>
        <end position="169"/>
    </location>
</feature>
<evidence type="ECO:0000313" key="2">
    <source>
        <dbReference type="EMBL" id="SCW81927.1"/>
    </source>
</evidence>
<protein>
    <submittedName>
        <fullName evidence="2">TniQ protein</fullName>
    </submittedName>
</protein>
<accession>A0A1G4TKZ8</accession>
<reference evidence="3" key="1">
    <citation type="submission" date="2016-10" db="EMBL/GenBank/DDBJ databases">
        <authorList>
            <person name="Varghese N."/>
            <person name="Submissions S."/>
        </authorList>
    </citation>
    <scope>NUCLEOTIDE SEQUENCE [LARGE SCALE GENOMIC DNA]</scope>
    <source>
        <strain evidence="3">CGMCC 1.8946</strain>
    </source>
</reference>
<dbReference type="OrthoDB" id="7029747at2"/>
<name>A0A1G4TKZ8_9BACL</name>
<evidence type="ECO:0000313" key="3">
    <source>
        <dbReference type="Proteomes" id="UP000198601"/>
    </source>
</evidence>